<name>A0A1J4TP78_9BACT</name>
<feature type="domain" description="NYN" evidence="1">
    <location>
        <begin position="12"/>
        <end position="201"/>
    </location>
</feature>
<proteinExistence type="predicted"/>
<sequence>MNKLKTIGSKLRTYVFIDASNLFYGGEKSLGWKIDYLKLLKYLTKRYSAKKLYYFGGIEIYDYPYDYQKQDSVPVEDVEKYIRRYICKNEQKFDDAKLLLLSRHLARIKFFRKLQEFGYYLKLKPVKLYYQHDGTTQRKANCDVDMAFYLMREIKNYDRILVLSGDGDFLPVLKYLRKIGKEIIILSRGSRTAREIRQFAGNKFMDFNYLREMIKISIE</sequence>
<dbReference type="CDD" id="cd10911">
    <property type="entry name" value="PIN_LabA"/>
    <property type="match status" value="1"/>
</dbReference>
<reference evidence="2 3" key="1">
    <citation type="journal article" date="2016" name="Environ. Microbiol.">
        <title>Genomic resolution of a cold subsurface aquifer community provides metabolic insights for novel microbes adapted to high CO concentrations.</title>
        <authorList>
            <person name="Probst A.J."/>
            <person name="Castelle C.J."/>
            <person name="Singh A."/>
            <person name="Brown C.T."/>
            <person name="Anantharaman K."/>
            <person name="Sharon I."/>
            <person name="Hug L.A."/>
            <person name="Burstein D."/>
            <person name="Emerson J.B."/>
            <person name="Thomas B.C."/>
            <person name="Banfield J.F."/>
        </authorList>
    </citation>
    <scope>NUCLEOTIDE SEQUENCE [LARGE SCALE GENOMIC DNA]</scope>
    <source>
        <strain evidence="2">CG1_02_37_22</strain>
    </source>
</reference>
<protein>
    <recommendedName>
        <fullName evidence="1">NYN domain-containing protein</fullName>
    </recommendedName>
</protein>
<dbReference type="Gene3D" id="3.40.50.1010">
    <property type="entry name" value="5'-nuclease"/>
    <property type="match status" value="1"/>
</dbReference>
<dbReference type="Pfam" id="PF01936">
    <property type="entry name" value="NYN"/>
    <property type="match status" value="1"/>
</dbReference>
<evidence type="ECO:0000313" key="3">
    <source>
        <dbReference type="Proteomes" id="UP000183120"/>
    </source>
</evidence>
<dbReference type="InterPro" id="IPR047140">
    <property type="entry name" value="LabA"/>
</dbReference>
<evidence type="ECO:0000259" key="1">
    <source>
        <dbReference type="Pfam" id="PF01936"/>
    </source>
</evidence>
<evidence type="ECO:0000313" key="2">
    <source>
        <dbReference type="EMBL" id="OIO13972.1"/>
    </source>
</evidence>
<organism evidence="2 3">
    <name type="scientific">Candidatus Gottesmanbacteria bacterium CG1_02_37_22</name>
    <dbReference type="NCBI Taxonomy" id="1805209"/>
    <lineage>
        <taxon>Bacteria</taxon>
        <taxon>Candidatus Gottesmaniibacteriota</taxon>
    </lineage>
</organism>
<dbReference type="PANTHER" id="PTHR35458:SF8">
    <property type="entry name" value="SLR0650 PROTEIN"/>
    <property type="match status" value="1"/>
</dbReference>
<dbReference type="GO" id="GO:0004540">
    <property type="term" value="F:RNA nuclease activity"/>
    <property type="evidence" value="ECO:0007669"/>
    <property type="project" value="InterPro"/>
</dbReference>
<dbReference type="Proteomes" id="UP000183120">
    <property type="component" value="Unassembled WGS sequence"/>
</dbReference>
<comment type="caution">
    <text evidence="2">The sequence shown here is derived from an EMBL/GenBank/DDBJ whole genome shotgun (WGS) entry which is preliminary data.</text>
</comment>
<dbReference type="PANTHER" id="PTHR35458">
    <property type="entry name" value="SLR0755 PROTEIN"/>
    <property type="match status" value="1"/>
</dbReference>
<dbReference type="InterPro" id="IPR021139">
    <property type="entry name" value="NYN"/>
</dbReference>
<accession>A0A1J4TP78</accession>
<gene>
    <name evidence="2" type="ORF">AUJ73_02800</name>
</gene>
<dbReference type="AlphaFoldDB" id="A0A1J4TP78"/>
<dbReference type="EMBL" id="MNUY01000045">
    <property type="protein sequence ID" value="OIO13972.1"/>
    <property type="molecule type" value="Genomic_DNA"/>
</dbReference>